<sequence length="157" mass="17743">MSSMKDLAKQNPGLISGWRLSVTLQPGTPLKWLLRHGEVKQAAGYPSEEIPASFAVWMPIVKTWAELGIPRNESSPTMASAVGQISVDGGDLLPFLIKYRSIVELVPLSNQGRHLRRLKTEYPEFSHLVEQAYRPATGKLKRFPATYKRHLRRLPKR</sequence>
<organism evidence="1 2">
    <name type="scientific">Rhizobium fredii</name>
    <name type="common">Sinorhizobium fredii</name>
    <dbReference type="NCBI Taxonomy" id="380"/>
    <lineage>
        <taxon>Bacteria</taxon>
        <taxon>Pseudomonadati</taxon>
        <taxon>Pseudomonadota</taxon>
        <taxon>Alphaproteobacteria</taxon>
        <taxon>Hyphomicrobiales</taxon>
        <taxon>Rhizobiaceae</taxon>
        <taxon>Sinorhizobium/Ensifer group</taxon>
        <taxon>Sinorhizobium</taxon>
    </lineage>
</organism>
<evidence type="ECO:0000313" key="2">
    <source>
        <dbReference type="Proteomes" id="UP000466694"/>
    </source>
</evidence>
<dbReference type="AlphaFoldDB" id="A0A844A473"/>
<dbReference type="RefSeq" id="WP_014329528.1">
    <property type="nucleotide sequence ID" value="NZ_BJNI01000099.1"/>
</dbReference>
<accession>A0A844A473</accession>
<dbReference type="EMBL" id="WISZ01000030">
    <property type="protein sequence ID" value="MQX07021.1"/>
    <property type="molecule type" value="Genomic_DNA"/>
</dbReference>
<evidence type="ECO:0000313" key="1">
    <source>
        <dbReference type="EMBL" id="MQX07021.1"/>
    </source>
</evidence>
<comment type="caution">
    <text evidence="1">The sequence shown here is derived from an EMBL/GenBank/DDBJ whole genome shotgun (WGS) entry which is preliminary data.</text>
</comment>
<proteinExistence type="predicted"/>
<name>A0A844A473_RHIFR</name>
<dbReference type="Proteomes" id="UP000466694">
    <property type="component" value="Unassembled WGS sequence"/>
</dbReference>
<protein>
    <submittedName>
        <fullName evidence="1">Uncharacterized protein</fullName>
    </submittedName>
</protein>
<dbReference type="GeneID" id="48974236"/>
<reference evidence="1 2" key="1">
    <citation type="journal article" date="2013" name="Genome Biol.">
        <title>Comparative genomics of the core and accessory genomes of 48 Sinorhizobium strains comprising five genospecies.</title>
        <authorList>
            <person name="Sugawara M."/>
            <person name="Epstein B."/>
            <person name="Badgley B.D."/>
            <person name="Unno T."/>
            <person name="Xu L."/>
            <person name="Reese J."/>
            <person name="Gyaneshwar P."/>
            <person name="Denny R."/>
            <person name="Mudge J."/>
            <person name="Bharti A.K."/>
            <person name="Farmer A.D."/>
            <person name="May G.D."/>
            <person name="Woodward J.E."/>
            <person name="Medigue C."/>
            <person name="Vallenet D."/>
            <person name="Lajus A."/>
            <person name="Rouy Z."/>
            <person name="Martinez-Vaz B."/>
            <person name="Tiffin P."/>
            <person name="Young N.D."/>
            <person name="Sadowsky M.J."/>
        </authorList>
    </citation>
    <scope>NUCLEOTIDE SEQUENCE [LARGE SCALE GENOMIC DNA]</scope>
    <source>
        <strain evidence="1 2">USDA205</strain>
    </source>
</reference>
<gene>
    <name evidence="1" type="ORF">GHK48_01380</name>
</gene>